<feature type="compositionally biased region" description="Pro residues" evidence="3">
    <location>
        <begin position="699"/>
        <end position="719"/>
    </location>
</feature>
<feature type="compositionally biased region" description="Polar residues" evidence="3">
    <location>
        <begin position="904"/>
        <end position="917"/>
    </location>
</feature>
<feature type="compositionally biased region" description="Low complexity" evidence="3">
    <location>
        <begin position="479"/>
        <end position="493"/>
    </location>
</feature>
<feature type="compositionally biased region" description="Pro residues" evidence="3">
    <location>
        <begin position="421"/>
        <end position="432"/>
    </location>
</feature>
<feature type="compositionally biased region" description="Polar residues" evidence="3">
    <location>
        <begin position="608"/>
        <end position="623"/>
    </location>
</feature>
<comment type="caution">
    <text evidence="5">The sequence shown here is derived from an EMBL/GenBank/DDBJ whole genome shotgun (WGS) entry which is preliminary data.</text>
</comment>
<feature type="compositionally biased region" description="Polar residues" evidence="3">
    <location>
        <begin position="856"/>
        <end position="867"/>
    </location>
</feature>
<feature type="compositionally biased region" description="Pro residues" evidence="3">
    <location>
        <begin position="544"/>
        <end position="553"/>
    </location>
</feature>
<feature type="compositionally biased region" description="Pro residues" evidence="3">
    <location>
        <begin position="322"/>
        <end position="336"/>
    </location>
</feature>
<evidence type="ECO:0000313" key="6">
    <source>
        <dbReference type="Proteomes" id="UP000193986"/>
    </source>
</evidence>
<dbReference type="PROSITE" id="PS50004">
    <property type="entry name" value="C2"/>
    <property type="match status" value="1"/>
</dbReference>
<dbReference type="GO" id="GO:0046872">
    <property type="term" value="F:metal ion binding"/>
    <property type="evidence" value="ECO:0007669"/>
    <property type="project" value="UniProtKB-KW"/>
</dbReference>
<dbReference type="Proteomes" id="UP000193986">
    <property type="component" value="Unassembled WGS sequence"/>
</dbReference>
<dbReference type="InterPro" id="IPR000008">
    <property type="entry name" value="C2_dom"/>
</dbReference>
<feature type="domain" description="C2" evidence="4">
    <location>
        <begin position="1"/>
        <end position="161"/>
    </location>
</feature>
<dbReference type="InParanoid" id="A0A1Y2BNJ6"/>
<feature type="compositionally biased region" description="Polar residues" evidence="3">
    <location>
        <begin position="839"/>
        <end position="849"/>
    </location>
</feature>
<dbReference type="CDD" id="cd08681">
    <property type="entry name" value="C2_fungal_Inn1p-like"/>
    <property type="match status" value="1"/>
</dbReference>
<dbReference type="EMBL" id="MCFC01000001">
    <property type="protein sequence ID" value="ORY35735.1"/>
    <property type="molecule type" value="Genomic_DNA"/>
</dbReference>
<keyword evidence="6" id="KW-1185">Reference proteome</keyword>
<dbReference type="SMART" id="SM00239">
    <property type="entry name" value="C2"/>
    <property type="match status" value="1"/>
</dbReference>
<keyword evidence="1" id="KW-0479">Metal-binding</keyword>
<gene>
    <name evidence="5" type="ORF">BCR39DRAFT_511825</name>
</gene>
<feature type="compositionally biased region" description="Basic residues" evidence="3">
    <location>
        <begin position="112"/>
        <end position="124"/>
    </location>
</feature>
<feature type="region of interest" description="Disordered" evidence="3">
    <location>
        <begin position="75"/>
        <end position="124"/>
    </location>
</feature>
<feature type="compositionally biased region" description="Pro residues" evidence="3">
    <location>
        <begin position="799"/>
        <end position="816"/>
    </location>
</feature>
<feature type="compositionally biased region" description="Pro residues" evidence="3">
    <location>
        <begin position="639"/>
        <end position="659"/>
    </location>
</feature>
<dbReference type="AlphaFoldDB" id="A0A1Y2BNJ6"/>
<feature type="compositionally biased region" description="Low complexity" evidence="3">
    <location>
        <begin position="75"/>
        <end position="91"/>
    </location>
</feature>
<dbReference type="SUPFAM" id="SSF49562">
    <property type="entry name" value="C2 domain (Calcium/lipid-binding domain, CaLB)"/>
    <property type="match status" value="1"/>
</dbReference>
<feature type="compositionally biased region" description="Low complexity" evidence="3">
    <location>
        <begin position="720"/>
        <end position="736"/>
    </location>
</feature>
<feature type="compositionally biased region" description="Polar residues" evidence="3">
    <location>
        <begin position="375"/>
        <end position="387"/>
    </location>
</feature>
<dbReference type="STRING" id="71784.A0A1Y2BNJ6"/>
<evidence type="ECO:0000256" key="2">
    <source>
        <dbReference type="ARBA" id="ARBA00022837"/>
    </source>
</evidence>
<feature type="compositionally biased region" description="Low complexity" evidence="3">
    <location>
        <begin position="817"/>
        <end position="827"/>
    </location>
</feature>
<dbReference type="InterPro" id="IPR037791">
    <property type="entry name" value="C2_fungal_Inn1"/>
</dbReference>
<name>A0A1Y2BNJ6_9TREE</name>
<feature type="region of interest" description="Disordered" evidence="3">
    <location>
        <begin position="311"/>
        <end position="917"/>
    </location>
</feature>
<proteinExistence type="predicted"/>
<feature type="compositionally biased region" description="Low complexity" evidence="3">
    <location>
        <begin position="675"/>
        <end position="698"/>
    </location>
</feature>
<feature type="compositionally biased region" description="Low complexity" evidence="3">
    <location>
        <begin position="410"/>
        <end position="420"/>
    </location>
</feature>
<evidence type="ECO:0000256" key="3">
    <source>
        <dbReference type="SAM" id="MobiDB-lite"/>
    </source>
</evidence>
<feature type="compositionally biased region" description="Pro residues" evidence="3">
    <location>
        <begin position="466"/>
        <end position="478"/>
    </location>
</feature>
<dbReference type="PANTHER" id="PTHR46502">
    <property type="entry name" value="C2 DOMAIN-CONTAINING"/>
    <property type="match status" value="1"/>
</dbReference>
<sequence>MAEPKELGTLIVVVGKARNLPNKSRFGKQDPFCTLTINEEKQKTKAIKRGGQHPEWDEEFRFSIMEDVDDILTRSDSQTDTSLSLSTSTSQVGGSLKDSQSGAVTPAALANKSRKGPIHKKGGKSMRVSCFADDAKEPELIGECVVDIEEALKKGEVDEWYEFLHKEKYSGEIYLELTFYSNDVPPVKRNVPRPTVHNYGGIGSYDPASSSSSSSINRNRLSGGLAASGSVSGMSLYIPPYAQPARAPSPAQTIVPSGSFADLGLPPGHARKQSLPVPMAGQPGYPVSSLSSHPTLNSMATLDSLTRPMSSLSIGTSYSSRPLPPASPAPPEPPRNPQHSYGHRHSVGGPGDAPWGSLLPQNQPPPAPVPHPRPVSSNDALQWQQVQRIEDERRRGGATPIQRPSSGQGYAPPNQSYPYQQPYPAPRAPSPVPSSLMPAGPPQLPAHANSFSAATSGYQSSYLSPSPAPAPPVHPASAPPESHYSTPSSSYPHVAQAPSEPFRAPSPRPGYQPQDAARPAYDVYGGDPNGYGGPPISEAYPGRQPSPQPPSQPYQPAFPSQSAAGQPYAPAGSQYPGYAPTVPTLPSNQDFSPPRGSTPTPGGYVPWYQQTASTNQQQPNQPNGRDGYGQPINIQPNPYGSPPPPVPSHRPVPHPPVPPKQSVGYYPSDELYALQRQQTPAPQQGQQQFEYQPPQSYTPAPPQPPPQSYTPAPQPPPHSYTPAPSQSYPSAPAHSYNPATQQAPQHYPTAPFSPTNPPTSSMPFSQPPAQPSHSHSNSYSGRAPNGWHPAVPESYARPSPDPARAPSPVPPPPPKSSAPEGWQSTSTLPPPSQPLANPNGRSPSPSPQVKTDWRSYMSNLPVNGRSPSPQPPNHQRQEEQREWYTPPPSLPASIRPPEGWRSTLPGQVSPNGHQWRG</sequence>
<organism evidence="5 6">
    <name type="scientific">Naematelia encephala</name>
    <dbReference type="NCBI Taxonomy" id="71784"/>
    <lineage>
        <taxon>Eukaryota</taxon>
        <taxon>Fungi</taxon>
        <taxon>Dikarya</taxon>
        <taxon>Basidiomycota</taxon>
        <taxon>Agaricomycotina</taxon>
        <taxon>Tremellomycetes</taxon>
        <taxon>Tremellales</taxon>
        <taxon>Naemateliaceae</taxon>
        <taxon>Naematelia</taxon>
    </lineage>
</organism>
<protein>
    <recommendedName>
        <fullName evidence="4">C2 domain-containing protein</fullName>
    </recommendedName>
</protein>
<feature type="compositionally biased region" description="Low complexity" evidence="3">
    <location>
        <begin position="592"/>
        <end position="603"/>
    </location>
</feature>
<dbReference type="InterPro" id="IPR035892">
    <property type="entry name" value="C2_domain_sf"/>
</dbReference>
<feature type="region of interest" description="Disordered" evidence="3">
    <location>
        <begin position="258"/>
        <end position="292"/>
    </location>
</feature>
<evidence type="ECO:0000313" key="5">
    <source>
        <dbReference type="EMBL" id="ORY35735.1"/>
    </source>
</evidence>
<feature type="region of interest" description="Disordered" evidence="3">
    <location>
        <begin position="192"/>
        <end position="218"/>
    </location>
</feature>
<dbReference type="Pfam" id="PF00168">
    <property type="entry name" value="C2"/>
    <property type="match status" value="2"/>
</dbReference>
<dbReference type="Gene3D" id="2.60.40.150">
    <property type="entry name" value="C2 domain"/>
    <property type="match status" value="1"/>
</dbReference>
<reference evidence="5 6" key="1">
    <citation type="submission" date="2016-07" db="EMBL/GenBank/DDBJ databases">
        <title>Pervasive Adenine N6-methylation of Active Genes in Fungi.</title>
        <authorList>
            <consortium name="DOE Joint Genome Institute"/>
            <person name="Mondo S.J."/>
            <person name="Dannebaum R.O."/>
            <person name="Kuo R.C."/>
            <person name="Labutti K."/>
            <person name="Haridas S."/>
            <person name="Kuo A."/>
            <person name="Salamov A."/>
            <person name="Ahrendt S.R."/>
            <person name="Lipzen A."/>
            <person name="Sullivan W."/>
            <person name="Andreopoulos W.B."/>
            <person name="Clum A."/>
            <person name="Lindquist E."/>
            <person name="Daum C."/>
            <person name="Ramamoorthy G.K."/>
            <person name="Gryganskyi A."/>
            <person name="Culley D."/>
            <person name="Magnuson J.K."/>
            <person name="James T.Y."/>
            <person name="O'Malley M.A."/>
            <person name="Stajich J.E."/>
            <person name="Spatafora J.W."/>
            <person name="Visel A."/>
            <person name="Grigoriev I.V."/>
        </authorList>
    </citation>
    <scope>NUCLEOTIDE SEQUENCE [LARGE SCALE GENOMIC DNA]</scope>
    <source>
        <strain evidence="5 6">68-887.2</strain>
    </source>
</reference>
<evidence type="ECO:0000259" key="4">
    <source>
        <dbReference type="PROSITE" id="PS50004"/>
    </source>
</evidence>
<keyword evidence="2" id="KW-0106">Calcium</keyword>
<dbReference type="OrthoDB" id="270970at2759"/>
<feature type="compositionally biased region" description="Polar residues" evidence="3">
    <location>
        <begin position="449"/>
        <end position="459"/>
    </location>
</feature>
<accession>A0A1Y2BNJ6</accession>
<feature type="compositionally biased region" description="Low complexity" evidence="3">
    <location>
        <begin position="554"/>
        <end position="564"/>
    </location>
</feature>
<feature type="compositionally biased region" description="Pro residues" evidence="3">
    <location>
        <begin position="362"/>
        <end position="373"/>
    </location>
</feature>
<evidence type="ECO:0000256" key="1">
    <source>
        <dbReference type="ARBA" id="ARBA00022723"/>
    </source>
</evidence>
<dbReference type="PANTHER" id="PTHR46502:SF2">
    <property type="entry name" value="16 KDA PHLOEM PROTEIN 2"/>
    <property type="match status" value="1"/>
</dbReference>
<feature type="compositionally biased region" description="Low complexity" evidence="3">
    <location>
        <begin position="209"/>
        <end position="218"/>
    </location>
</feature>